<feature type="domain" description="Methyltransferase" evidence="1">
    <location>
        <begin position="40"/>
        <end position="137"/>
    </location>
</feature>
<reference evidence="3" key="1">
    <citation type="journal article" date="2019" name="Int. J. Syst. Evol. Microbiol.">
        <title>The Global Catalogue of Microorganisms (GCM) 10K type strain sequencing project: providing services to taxonomists for standard genome sequencing and annotation.</title>
        <authorList>
            <consortium name="The Broad Institute Genomics Platform"/>
            <consortium name="The Broad Institute Genome Sequencing Center for Infectious Disease"/>
            <person name="Wu L."/>
            <person name="Ma J."/>
        </authorList>
    </citation>
    <scope>NUCLEOTIDE SEQUENCE [LARGE SCALE GENOMIC DNA]</scope>
    <source>
        <strain evidence="3">CGMCC 1.15399</strain>
    </source>
</reference>
<evidence type="ECO:0000259" key="1">
    <source>
        <dbReference type="Pfam" id="PF13649"/>
    </source>
</evidence>
<keyword evidence="3" id="KW-1185">Reference proteome</keyword>
<dbReference type="InterPro" id="IPR041698">
    <property type="entry name" value="Methyltransf_25"/>
</dbReference>
<name>A0ABW4GVV3_9ACTN</name>
<dbReference type="CDD" id="cd02440">
    <property type="entry name" value="AdoMet_MTases"/>
    <property type="match status" value="1"/>
</dbReference>
<organism evidence="2 3">
    <name type="scientific">Nonomuraea guangzhouensis</name>
    <dbReference type="NCBI Taxonomy" id="1291555"/>
    <lineage>
        <taxon>Bacteria</taxon>
        <taxon>Bacillati</taxon>
        <taxon>Actinomycetota</taxon>
        <taxon>Actinomycetes</taxon>
        <taxon>Streptosporangiales</taxon>
        <taxon>Streptosporangiaceae</taxon>
        <taxon>Nonomuraea</taxon>
    </lineage>
</organism>
<evidence type="ECO:0000313" key="2">
    <source>
        <dbReference type="EMBL" id="MFD1546632.1"/>
    </source>
</evidence>
<dbReference type="Proteomes" id="UP001597097">
    <property type="component" value="Unassembled WGS sequence"/>
</dbReference>
<keyword evidence="2" id="KW-0808">Transferase</keyword>
<comment type="caution">
    <text evidence="2">The sequence shown here is derived from an EMBL/GenBank/DDBJ whole genome shotgun (WGS) entry which is preliminary data.</text>
</comment>
<accession>A0ABW4GVV3</accession>
<dbReference type="EMBL" id="JBHUCM010000067">
    <property type="protein sequence ID" value="MFD1546632.1"/>
    <property type="molecule type" value="Genomic_DNA"/>
</dbReference>
<dbReference type="Pfam" id="PF13649">
    <property type="entry name" value="Methyltransf_25"/>
    <property type="match status" value="1"/>
</dbReference>
<keyword evidence="2" id="KW-0489">Methyltransferase</keyword>
<dbReference type="GO" id="GO:0032259">
    <property type="term" value="P:methylation"/>
    <property type="evidence" value="ECO:0007669"/>
    <property type="project" value="UniProtKB-KW"/>
</dbReference>
<dbReference type="RefSeq" id="WP_219527501.1">
    <property type="nucleotide sequence ID" value="NZ_JAHKRM010000002.1"/>
</dbReference>
<proteinExistence type="predicted"/>
<dbReference type="GO" id="GO:0008168">
    <property type="term" value="F:methyltransferase activity"/>
    <property type="evidence" value="ECO:0007669"/>
    <property type="project" value="UniProtKB-KW"/>
</dbReference>
<protein>
    <submittedName>
        <fullName evidence="2">Class I SAM-dependent methyltransferase</fullName>
    </submittedName>
</protein>
<evidence type="ECO:0000313" key="3">
    <source>
        <dbReference type="Proteomes" id="UP001597097"/>
    </source>
</evidence>
<sequence length="246" mass="27490">MYHDHYSVAVPFYDLWHEDGHVPEIRRLLPPLLNDVRRSVMEIGAGTGLITELIAWETPAEIYAVEPSLGMRSVLVSRLAERADLLSRVTVLPCGALDVDVDEPVEAVVMISVLHAFDTAERERLWAVLARQLEPGGLLVFNHREPPPRIPGELERMGSYQVGRHTYEIWGQVLEAAGETVRGRFLYQIRQRGALISEDEVVSVSHRPGRGRLDAELDAAGFTLDRDADGLLAWRLAGNSVKRETA</sequence>
<gene>
    <name evidence="2" type="ORF">ACFSJ0_57015</name>
</gene>